<name>A0A2U0U6Z5_9BACT</name>
<feature type="chain" id="PRO_5015537896" evidence="2">
    <location>
        <begin position="35"/>
        <end position="217"/>
    </location>
</feature>
<organism evidence="3 4">
    <name type="scientific">Hallella colorans</name>
    <dbReference type="NCBI Taxonomy" id="1703337"/>
    <lineage>
        <taxon>Bacteria</taxon>
        <taxon>Pseudomonadati</taxon>
        <taxon>Bacteroidota</taxon>
        <taxon>Bacteroidia</taxon>
        <taxon>Bacteroidales</taxon>
        <taxon>Prevotellaceae</taxon>
        <taxon>Hallella</taxon>
    </lineage>
</organism>
<evidence type="ECO:0000256" key="1">
    <source>
        <dbReference type="ARBA" id="ARBA00022729"/>
    </source>
</evidence>
<dbReference type="AlphaFoldDB" id="A0A2U0U6Z5"/>
<dbReference type="InterPro" id="IPR004564">
    <property type="entry name" value="OM_lipoprot_carrier_LolA-like"/>
</dbReference>
<keyword evidence="1 2" id="KW-0732">Signal</keyword>
<dbReference type="Proteomes" id="UP000245870">
    <property type="component" value="Unassembled WGS sequence"/>
</dbReference>
<dbReference type="SUPFAM" id="SSF89392">
    <property type="entry name" value="Prokaryotic lipoproteins and lipoprotein localization factors"/>
    <property type="match status" value="1"/>
</dbReference>
<sequence length="217" mass="24179">MGHVYTNVTLTINEKMKKYILCVIMLVMTVAATAQNTALAKKILDKTAAIVGNKGGATANFKIASAKMGGASGRISIKGNKFYATTGNATVWFNGKTQWSYLKSTNEVNVSTPTEAQRMRMNPYTFITMYKKGYALGVTSKGANYQVRMRAQNKQRSVQEIYLTINRKSYTPSVIKMREGGNWTTIYISNFQTKALPNSLFSFNSKDYPKAEVIDLR</sequence>
<gene>
    <name evidence="3" type="ORF">C7379_11340</name>
</gene>
<reference evidence="3 4" key="1">
    <citation type="submission" date="2018-05" db="EMBL/GenBank/DDBJ databases">
        <title>Genomic Encyclopedia of Type Strains, Phase IV (KMG-IV): sequencing the most valuable type-strain genomes for metagenomic binning, comparative biology and taxonomic classification.</title>
        <authorList>
            <person name="Goeker M."/>
        </authorList>
    </citation>
    <scope>NUCLEOTIDE SEQUENCE [LARGE SCALE GENOMIC DNA]</scope>
    <source>
        <strain evidence="3 4">DSM 100333</strain>
    </source>
</reference>
<dbReference type="EMBL" id="QENY01000013">
    <property type="protein sequence ID" value="PVX53378.1"/>
    <property type="molecule type" value="Genomic_DNA"/>
</dbReference>
<dbReference type="Pfam" id="PF16584">
    <property type="entry name" value="LolA_2"/>
    <property type="match status" value="1"/>
</dbReference>
<keyword evidence="3" id="KW-0449">Lipoprotein</keyword>
<evidence type="ECO:0000313" key="4">
    <source>
        <dbReference type="Proteomes" id="UP000245870"/>
    </source>
</evidence>
<evidence type="ECO:0000313" key="3">
    <source>
        <dbReference type="EMBL" id="PVX53378.1"/>
    </source>
</evidence>
<accession>A0A2U0U6Z5</accession>
<feature type="signal peptide" evidence="2">
    <location>
        <begin position="1"/>
        <end position="34"/>
    </location>
</feature>
<dbReference type="CDD" id="cd16325">
    <property type="entry name" value="LolA"/>
    <property type="match status" value="1"/>
</dbReference>
<keyword evidence="4" id="KW-1185">Reference proteome</keyword>
<comment type="caution">
    <text evidence="3">The sequence shown here is derived from an EMBL/GenBank/DDBJ whole genome shotgun (WGS) entry which is preliminary data.</text>
</comment>
<evidence type="ECO:0000256" key="2">
    <source>
        <dbReference type="SAM" id="SignalP"/>
    </source>
</evidence>
<proteinExistence type="predicted"/>
<dbReference type="Gene3D" id="2.50.20.10">
    <property type="entry name" value="Lipoprotein localisation LolA/LolB/LppX"/>
    <property type="match status" value="1"/>
</dbReference>
<dbReference type="InterPro" id="IPR029046">
    <property type="entry name" value="LolA/LolB/LppX"/>
</dbReference>
<protein>
    <submittedName>
        <fullName evidence="3">Outer membrane lipoprotein-sorting protein</fullName>
    </submittedName>
</protein>